<sequence length="48" mass="5485">MYALGEVVQRKGNARILDTYLYVNDRGILQRLSDDQVELVVDTTDEQA</sequence>
<dbReference type="Proteomes" id="UP000828763">
    <property type="component" value="Segment"/>
</dbReference>
<evidence type="ECO:0000313" key="2">
    <source>
        <dbReference type="Proteomes" id="UP000828763"/>
    </source>
</evidence>
<accession>A0AAE8XML3</accession>
<organism evidence="1 2">
    <name type="scientific">Pseudomonas phage psageK4e</name>
    <dbReference type="NCBI Taxonomy" id="2875723"/>
    <lineage>
        <taxon>Viruses</taxon>
        <taxon>Duplodnaviria</taxon>
        <taxon>Heunggongvirae</taxon>
        <taxon>Uroviricota</taxon>
        <taxon>Caudoviricetes</taxon>
        <taxon>Vandenendeviridae</taxon>
        <taxon>Gorskivirinae</taxon>
        <taxon>Otagovirus</taxon>
        <taxon>Otagovirus psagek4e</taxon>
    </lineage>
</organism>
<proteinExistence type="predicted"/>
<protein>
    <submittedName>
        <fullName evidence="1">Uncharacterized protein</fullName>
    </submittedName>
</protein>
<gene>
    <name evidence="1" type="ORF">psageK4e_130</name>
</gene>
<name>A0AAE8XML3_9CAUD</name>
<dbReference type="EMBL" id="MZ868713">
    <property type="protein sequence ID" value="UAW53578.1"/>
    <property type="molecule type" value="Genomic_DNA"/>
</dbReference>
<evidence type="ECO:0000313" key="1">
    <source>
        <dbReference type="EMBL" id="UAW53578.1"/>
    </source>
</evidence>
<keyword evidence="2" id="KW-1185">Reference proteome</keyword>
<reference evidence="1 2" key="1">
    <citation type="submission" date="2021-08" db="EMBL/GenBank/DDBJ databases">
        <authorList>
            <person name="Martino G."/>
            <person name="Holtappels D."/>
            <person name="Wagemans J."/>
            <person name="Lavigne R."/>
            <person name="Turina M."/>
            <person name="Ciuffo M."/>
        </authorList>
    </citation>
    <scope>NUCLEOTIDE SEQUENCE [LARGE SCALE GENOMIC DNA]</scope>
</reference>